<feature type="transmembrane region" description="Helical" evidence="8">
    <location>
        <begin position="77"/>
        <end position="95"/>
    </location>
</feature>
<dbReference type="Gene3D" id="3.40.50.720">
    <property type="entry name" value="NAD(P)-binding Rossmann-like Domain"/>
    <property type="match status" value="1"/>
</dbReference>
<keyword evidence="2" id="KW-0813">Transport</keyword>
<evidence type="ECO:0000256" key="1">
    <source>
        <dbReference type="ARBA" id="ARBA00004651"/>
    </source>
</evidence>
<reference evidence="10 11" key="1">
    <citation type="submission" date="2022-06" db="EMBL/GenBank/DDBJ databases">
        <title>Haloarcula sp. a new haloarchaeum isolate from saline soil.</title>
        <authorList>
            <person name="Strakova D."/>
            <person name="Galisteo C."/>
            <person name="Sanchez-Porro C."/>
            <person name="Ventosa A."/>
        </authorList>
    </citation>
    <scope>NUCLEOTIDE SEQUENCE [LARGE SCALE GENOMIC DNA]</scope>
    <source>
        <strain evidence="10 11">S1AR25-5A</strain>
    </source>
</reference>
<feature type="transmembrane region" description="Helical" evidence="8">
    <location>
        <begin position="101"/>
        <end position="118"/>
    </location>
</feature>
<dbReference type="PROSITE" id="PS51201">
    <property type="entry name" value="RCK_N"/>
    <property type="match status" value="1"/>
</dbReference>
<feature type="transmembrane region" description="Helical" evidence="8">
    <location>
        <begin position="191"/>
        <end position="212"/>
    </location>
</feature>
<gene>
    <name evidence="10" type="ORF">NDI54_12005</name>
</gene>
<dbReference type="EMBL" id="JAMQOM010000004">
    <property type="protein sequence ID" value="MDS0222072.1"/>
    <property type="molecule type" value="Genomic_DNA"/>
</dbReference>
<dbReference type="PRINTS" id="PR01333">
    <property type="entry name" value="2POREKCHANEL"/>
</dbReference>
<dbReference type="AlphaFoldDB" id="A0AAE4EY54"/>
<evidence type="ECO:0000259" key="9">
    <source>
        <dbReference type="PROSITE" id="PS51201"/>
    </source>
</evidence>
<dbReference type="Pfam" id="PF07885">
    <property type="entry name" value="Ion_trans_2"/>
    <property type="match status" value="1"/>
</dbReference>
<name>A0AAE4EY54_9EURY</name>
<dbReference type="InterPro" id="IPR050721">
    <property type="entry name" value="Trk_Ktr_HKT_K-transport"/>
</dbReference>
<evidence type="ECO:0000256" key="8">
    <source>
        <dbReference type="SAM" id="Phobius"/>
    </source>
</evidence>
<feature type="transmembrane region" description="Helical" evidence="8">
    <location>
        <begin position="12"/>
        <end position="32"/>
    </location>
</feature>
<evidence type="ECO:0000256" key="2">
    <source>
        <dbReference type="ARBA" id="ARBA00022448"/>
    </source>
</evidence>
<sequence>MDRPRDWLGARATIVLPVLVAVLSFATGVINISAVSISGPLGEFVPRSIQRTAGFTGALTGFTLLVSVVGLRRRLRVAWYVTVILLPVSAVQGLVQSSAASLPLVVLSLISLPTMLLNRHRFTRPVDLSTAQLAAGAALIGSLMYGTAGSYALRDEFTNLSTATDAFYYTLVTASTVGYGDVTPQSQQAKLFGMSVVVVGTASFAIALGSLLGPAIEKRLSEALGNMTDAQLELLENHVLVLGHGDLTEPIIEELTGAIEFVVITSDTETATRLQQQDIAVLTADPSDEEPMQRAGIEDAAAVVTATNDDAQDALAILTAKTLNPEVNIVAAATDRENIEKLRRAGADTVISPAVLGGHLIVQSALGRQGMENIADHLLDVKDEDDADI</sequence>
<organism evidence="10 11">
    <name type="scientific">Haloarcula terrestris</name>
    <dbReference type="NCBI Taxonomy" id="2950533"/>
    <lineage>
        <taxon>Archaea</taxon>
        <taxon>Methanobacteriati</taxon>
        <taxon>Methanobacteriota</taxon>
        <taxon>Stenosarchaea group</taxon>
        <taxon>Halobacteria</taxon>
        <taxon>Halobacteriales</taxon>
        <taxon>Haloarculaceae</taxon>
        <taxon>Haloarcula</taxon>
    </lineage>
</organism>
<evidence type="ECO:0000256" key="3">
    <source>
        <dbReference type="ARBA" id="ARBA00022692"/>
    </source>
</evidence>
<keyword evidence="4 8" id="KW-1133">Transmembrane helix</keyword>
<dbReference type="GO" id="GO:0005886">
    <property type="term" value="C:plasma membrane"/>
    <property type="evidence" value="ECO:0007669"/>
    <property type="project" value="UniProtKB-SubCell"/>
</dbReference>
<evidence type="ECO:0000256" key="7">
    <source>
        <dbReference type="ARBA" id="ARBA00023303"/>
    </source>
</evidence>
<protein>
    <submittedName>
        <fullName evidence="10">NAD-binding protein</fullName>
    </submittedName>
</protein>
<keyword evidence="11" id="KW-1185">Reference proteome</keyword>
<comment type="caution">
    <text evidence="10">The sequence shown here is derived from an EMBL/GenBank/DDBJ whole genome shotgun (WGS) entry which is preliminary data.</text>
</comment>
<dbReference type="Pfam" id="PF02254">
    <property type="entry name" value="TrkA_N"/>
    <property type="match status" value="1"/>
</dbReference>
<evidence type="ECO:0000256" key="4">
    <source>
        <dbReference type="ARBA" id="ARBA00022989"/>
    </source>
</evidence>
<comment type="subcellular location">
    <subcellularLocation>
        <location evidence="1">Cell membrane</location>
        <topology evidence="1">Multi-pass membrane protein</topology>
    </subcellularLocation>
</comment>
<keyword evidence="5" id="KW-0406">Ion transport</keyword>
<dbReference type="Proteomes" id="UP001253439">
    <property type="component" value="Unassembled WGS sequence"/>
</dbReference>
<dbReference type="InterPro" id="IPR036291">
    <property type="entry name" value="NAD(P)-bd_dom_sf"/>
</dbReference>
<evidence type="ECO:0000313" key="10">
    <source>
        <dbReference type="EMBL" id="MDS0222072.1"/>
    </source>
</evidence>
<evidence type="ECO:0000313" key="11">
    <source>
        <dbReference type="Proteomes" id="UP001253439"/>
    </source>
</evidence>
<dbReference type="PANTHER" id="PTHR43833:SF9">
    <property type="entry name" value="POTASSIUM CHANNEL PROTEIN YUGO-RELATED"/>
    <property type="match status" value="1"/>
</dbReference>
<dbReference type="RefSeq" id="WP_310896695.1">
    <property type="nucleotide sequence ID" value="NZ_JAMQOM010000004.1"/>
</dbReference>
<feature type="transmembrane region" description="Helical" evidence="8">
    <location>
        <begin position="52"/>
        <end position="70"/>
    </location>
</feature>
<keyword evidence="3 8" id="KW-0812">Transmembrane</keyword>
<dbReference type="PANTHER" id="PTHR43833">
    <property type="entry name" value="POTASSIUM CHANNEL PROTEIN 2-RELATED-RELATED"/>
    <property type="match status" value="1"/>
</dbReference>
<dbReference type="GO" id="GO:0005267">
    <property type="term" value="F:potassium channel activity"/>
    <property type="evidence" value="ECO:0007669"/>
    <property type="project" value="InterPro"/>
</dbReference>
<feature type="transmembrane region" description="Helical" evidence="8">
    <location>
        <begin position="130"/>
        <end position="153"/>
    </location>
</feature>
<dbReference type="InterPro" id="IPR003148">
    <property type="entry name" value="RCK_N"/>
</dbReference>
<accession>A0AAE4EY54</accession>
<dbReference type="InterPro" id="IPR003280">
    <property type="entry name" value="2pore_dom_K_chnl"/>
</dbReference>
<feature type="domain" description="RCK N-terminal" evidence="9">
    <location>
        <begin position="236"/>
        <end position="352"/>
    </location>
</feature>
<dbReference type="InterPro" id="IPR013099">
    <property type="entry name" value="K_chnl_dom"/>
</dbReference>
<evidence type="ECO:0000256" key="5">
    <source>
        <dbReference type="ARBA" id="ARBA00023065"/>
    </source>
</evidence>
<dbReference type="SUPFAM" id="SSF81324">
    <property type="entry name" value="Voltage-gated potassium channels"/>
    <property type="match status" value="1"/>
</dbReference>
<dbReference type="Gene3D" id="1.10.287.70">
    <property type="match status" value="1"/>
</dbReference>
<keyword evidence="6 8" id="KW-0472">Membrane</keyword>
<keyword evidence="7" id="KW-0407">Ion channel</keyword>
<evidence type="ECO:0000256" key="6">
    <source>
        <dbReference type="ARBA" id="ARBA00023136"/>
    </source>
</evidence>
<dbReference type="PRINTS" id="PR00169">
    <property type="entry name" value="KCHANNEL"/>
</dbReference>
<dbReference type="SUPFAM" id="SSF51735">
    <property type="entry name" value="NAD(P)-binding Rossmann-fold domains"/>
    <property type="match status" value="1"/>
</dbReference>
<proteinExistence type="predicted"/>